<evidence type="ECO:0000313" key="1">
    <source>
        <dbReference type="EMBL" id="PHK93151.1"/>
    </source>
</evidence>
<comment type="caution">
    <text evidence="1">The sequence shown here is derived from an EMBL/GenBank/DDBJ whole genome shotgun (WGS) entry which is preliminary data.</text>
</comment>
<evidence type="ECO:0000313" key="2">
    <source>
        <dbReference type="Proteomes" id="UP000223527"/>
    </source>
</evidence>
<keyword evidence="2" id="KW-1185">Reference proteome</keyword>
<name>A0A2C6Z3Q3_9PROT</name>
<dbReference type="EMBL" id="PDNU01000064">
    <property type="protein sequence ID" value="PHK93151.1"/>
    <property type="molecule type" value="Genomic_DNA"/>
</dbReference>
<accession>A0A2C6Z3Q3</accession>
<protein>
    <submittedName>
        <fullName evidence="1">ABC transporter substrate-binding protein</fullName>
    </submittedName>
</protein>
<gene>
    <name evidence="1" type="ORF">CR162_20070</name>
</gene>
<proteinExistence type="predicted"/>
<dbReference type="SUPFAM" id="SSF53850">
    <property type="entry name" value="Periplasmic binding protein-like II"/>
    <property type="match status" value="1"/>
</dbReference>
<feature type="non-terminal residue" evidence="1">
    <location>
        <position position="1"/>
    </location>
</feature>
<sequence>GPATFYGSPAMSPLIRGQGEAGWFGWWKSERAEALTEEWLYATDEAAQRRAAQALGRLGLEEVATIPLGQFTLRTAFRGDLTGLLEGTAPYPWSVRRA</sequence>
<dbReference type="AlphaFoldDB" id="A0A2C6Z3Q3"/>
<reference evidence="1 2" key="1">
    <citation type="submission" date="2017-10" db="EMBL/GenBank/DDBJ databases">
        <authorList>
            <person name="Banno H."/>
            <person name="Chua N.-H."/>
        </authorList>
    </citation>
    <scope>NUCLEOTIDE SEQUENCE [LARGE SCALE GENOMIC DNA]</scope>
    <source>
        <strain evidence="1 2">YW11</strain>
    </source>
</reference>
<dbReference type="Proteomes" id="UP000223527">
    <property type="component" value="Unassembled WGS sequence"/>
</dbReference>
<organism evidence="1 2">
    <name type="scientific">Teichococcus rhizosphaerae</name>
    <dbReference type="NCBI Taxonomy" id="1335062"/>
    <lineage>
        <taxon>Bacteria</taxon>
        <taxon>Pseudomonadati</taxon>
        <taxon>Pseudomonadota</taxon>
        <taxon>Alphaproteobacteria</taxon>
        <taxon>Acetobacterales</taxon>
        <taxon>Roseomonadaceae</taxon>
        <taxon>Roseomonas</taxon>
    </lineage>
</organism>
<dbReference type="Gene3D" id="3.10.105.10">
    <property type="entry name" value="Dipeptide-binding Protein, Domain 3"/>
    <property type="match status" value="1"/>
</dbReference>